<organism evidence="1 2">
    <name type="scientific">Paenibacillus mesotrionivorans</name>
    <dbReference type="NCBI Taxonomy" id="3160968"/>
    <lineage>
        <taxon>Bacteria</taxon>
        <taxon>Bacillati</taxon>
        <taxon>Bacillota</taxon>
        <taxon>Bacilli</taxon>
        <taxon>Bacillales</taxon>
        <taxon>Paenibacillaceae</taxon>
        <taxon>Paenibacillus</taxon>
    </lineage>
</organism>
<evidence type="ECO:0000313" key="1">
    <source>
        <dbReference type="EMBL" id="MFM9327345.1"/>
    </source>
</evidence>
<sequence>MGEEAGGISPQHCPLSPLLRRPAAVPRLRADKEGEFCTSLFRYLIKYLNIKGIEKGEGNMTEKLAELFSISPDLAAVIAPLFVIQMVLVCIVILDMVRNWKERRQRLLWILIALLITPIGPVLYLLLGRRSPHDTSI</sequence>
<name>A0ACC7NSF3_9BACL</name>
<evidence type="ECO:0000313" key="2">
    <source>
        <dbReference type="Proteomes" id="UP001631969"/>
    </source>
</evidence>
<dbReference type="Proteomes" id="UP001631969">
    <property type="component" value="Unassembled WGS sequence"/>
</dbReference>
<accession>A0ACC7NSF3</accession>
<dbReference type="EMBL" id="JBJURJ010000002">
    <property type="protein sequence ID" value="MFM9327345.1"/>
    <property type="molecule type" value="Genomic_DNA"/>
</dbReference>
<reference evidence="1" key="1">
    <citation type="submission" date="2024-12" db="EMBL/GenBank/DDBJ databases">
        <authorList>
            <person name="Wu N."/>
        </authorList>
    </citation>
    <scope>NUCLEOTIDE SEQUENCE</scope>
    <source>
        <strain evidence="1">P15</strain>
    </source>
</reference>
<protein>
    <submittedName>
        <fullName evidence="1">PLDc N-terminal domain-containing protein</fullName>
    </submittedName>
</protein>
<proteinExistence type="predicted"/>
<gene>
    <name evidence="1" type="ORF">ACI1P1_03430</name>
</gene>
<comment type="caution">
    <text evidence="1">The sequence shown here is derived from an EMBL/GenBank/DDBJ whole genome shotgun (WGS) entry which is preliminary data.</text>
</comment>
<keyword evidence="2" id="KW-1185">Reference proteome</keyword>